<dbReference type="OrthoDB" id="2991110at2"/>
<dbReference type="RefSeq" id="WP_033102047.1">
    <property type="nucleotide sequence ID" value="NZ_JACEIP010000036.1"/>
</dbReference>
<gene>
    <name evidence="1" type="ORF">H1164_15990</name>
</gene>
<evidence type="ECO:0000313" key="1">
    <source>
        <dbReference type="EMBL" id="MBA4544348.1"/>
    </source>
</evidence>
<organism evidence="1 2">
    <name type="scientific">Thermoactinomyces daqus</name>
    <dbReference type="NCBI Taxonomy" id="1329516"/>
    <lineage>
        <taxon>Bacteria</taxon>
        <taxon>Bacillati</taxon>
        <taxon>Bacillota</taxon>
        <taxon>Bacilli</taxon>
        <taxon>Bacillales</taxon>
        <taxon>Thermoactinomycetaceae</taxon>
        <taxon>Thermoactinomyces</taxon>
    </lineage>
</organism>
<proteinExistence type="predicted"/>
<dbReference type="Proteomes" id="UP000530514">
    <property type="component" value="Unassembled WGS sequence"/>
</dbReference>
<name>A0A7W2AJY2_9BACL</name>
<keyword evidence="2" id="KW-1185">Reference proteome</keyword>
<dbReference type="AlphaFoldDB" id="A0A7W2AJY2"/>
<protein>
    <submittedName>
        <fullName evidence="1">Uncharacterized protein</fullName>
    </submittedName>
</protein>
<sequence>MGWFRTLPPEERKRLNKLYREGSISRKQFMQKMKNGFFDHERLAVKEKFTRLIQKRDWEEEPEF</sequence>
<evidence type="ECO:0000313" key="2">
    <source>
        <dbReference type="Proteomes" id="UP000530514"/>
    </source>
</evidence>
<accession>A0A7W2AJY2</accession>
<dbReference type="EMBL" id="JACEIP010000036">
    <property type="protein sequence ID" value="MBA4544348.1"/>
    <property type="molecule type" value="Genomic_DNA"/>
</dbReference>
<comment type="caution">
    <text evidence="1">The sequence shown here is derived from an EMBL/GenBank/DDBJ whole genome shotgun (WGS) entry which is preliminary data.</text>
</comment>
<reference evidence="1 2" key="1">
    <citation type="submission" date="2020-07" db="EMBL/GenBank/DDBJ databases">
        <authorList>
            <person name="Feng H."/>
        </authorList>
    </citation>
    <scope>NUCLEOTIDE SEQUENCE [LARGE SCALE GENOMIC DNA]</scope>
    <source>
        <strain evidence="2">s-11</strain>
    </source>
</reference>